<gene>
    <name evidence="3" type="ORF">TrCOL_g6086</name>
</gene>
<dbReference type="SUPFAM" id="SSF47473">
    <property type="entry name" value="EF-hand"/>
    <property type="match status" value="1"/>
</dbReference>
<feature type="compositionally biased region" description="Basic and acidic residues" evidence="1">
    <location>
        <begin position="1"/>
        <end position="16"/>
    </location>
</feature>
<dbReference type="Gene3D" id="1.10.238.10">
    <property type="entry name" value="EF-hand"/>
    <property type="match status" value="1"/>
</dbReference>
<organism evidence="3 4">
    <name type="scientific">Triparma columacea</name>
    <dbReference type="NCBI Taxonomy" id="722753"/>
    <lineage>
        <taxon>Eukaryota</taxon>
        <taxon>Sar</taxon>
        <taxon>Stramenopiles</taxon>
        <taxon>Ochrophyta</taxon>
        <taxon>Bolidophyceae</taxon>
        <taxon>Parmales</taxon>
        <taxon>Triparmaceae</taxon>
        <taxon>Triparma</taxon>
    </lineage>
</organism>
<comment type="caution">
    <text evidence="3">The sequence shown here is derived from an EMBL/GenBank/DDBJ whole genome shotgun (WGS) entry which is preliminary data.</text>
</comment>
<dbReference type="PROSITE" id="PS50222">
    <property type="entry name" value="EF_HAND_2"/>
    <property type="match status" value="1"/>
</dbReference>
<dbReference type="EMBL" id="BRYA01000586">
    <property type="protein sequence ID" value="GMI24567.1"/>
    <property type="molecule type" value="Genomic_DNA"/>
</dbReference>
<accession>A0A9W7FYR8</accession>
<dbReference type="InterPro" id="IPR002048">
    <property type="entry name" value="EF_hand_dom"/>
</dbReference>
<dbReference type="AlphaFoldDB" id="A0A9W7FYR8"/>
<keyword evidence="4" id="KW-1185">Reference proteome</keyword>
<sequence>MPRRRSLDSSDSENIRPNRRSASSRRKSPESSSASVSTARSDLTDEWNSKEKTSKKKGGRSKSRRRTIESSDEEEDGGKSTDKGRSNRRAKEESDEEDDVLLNSIRKSIRDKLLSNGGKKLRVLSAAFRKVDEEGHGFITKDQFKSIVSTRMSKKNNKFDKDEIRWLCNNLKGRKRNSIVYEKLKDVITDGEVYFDEDGDADDAWKGFSSENWAVRNGSVGEWLQNVATPQDRRNFKDFMSMLDNFERARGMDSKRSLEMQGNAVVVKLGPMMSVAMKFFVE</sequence>
<dbReference type="OrthoDB" id="200594at2759"/>
<dbReference type="InterPro" id="IPR011992">
    <property type="entry name" value="EF-hand-dom_pair"/>
</dbReference>
<protein>
    <recommendedName>
        <fullName evidence="2">EF-hand domain-containing protein</fullName>
    </recommendedName>
</protein>
<feature type="compositionally biased region" description="Basic residues" evidence="1">
    <location>
        <begin position="17"/>
        <end position="26"/>
    </location>
</feature>
<dbReference type="GO" id="GO:0005509">
    <property type="term" value="F:calcium ion binding"/>
    <property type="evidence" value="ECO:0007669"/>
    <property type="project" value="InterPro"/>
</dbReference>
<feature type="domain" description="EF-hand" evidence="2">
    <location>
        <begin position="119"/>
        <end position="154"/>
    </location>
</feature>
<evidence type="ECO:0000256" key="1">
    <source>
        <dbReference type="SAM" id="MobiDB-lite"/>
    </source>
</evidence>
<evidence type="ECO:0000259" key="2">
    <source>
        <dbReference type="PROSITE" id="PS50222"/>
    </source>
</evidence>
<feature type="region of interest" description="Disordered" evidence="1">
    <location>
        <begin position="1"/>
        <end position="99"/>
    </location>
</feature>
<dbReference type="Proteomes" id="UP001165065">
    <property type="component" value="Unassembled WGS sequence"/>
</dbReference>
<evidence type="ECO:0000313" key="3">
    <source>
        <dbReference type="EMBL" id="GMI24567.1"/>
    </source>
</evidence>
<feature type="compositionally biased region" description="Basic residues" evidence="1">
    <location>
        <begin position="53"/>
        <end position="65"/>
    </location>
</feature>
<reference evidence="4" key="1">
    <citation type="journal article" date="2023" name="Commun. Biol.">
        <title>Genome analysis of Parmales, the sister group of diatoms, reveals the evolutionary specialization of diatoms from phago-mixotrophs to photoautotrophs.</title>
        <authorList>
            <person name="Ban H."/>
            <person name="Sato S."/>
            <person name="Yoshikawa S."/>
            <person name="Yamada K."/>
            <person name="Nakamura Y."/>
            <person name="Ichinomiya M."/>
            <person name="Sato N."/>
            <person name="Blanc-Mathieu R."/>
            <person name="Endo H."/>
            <person name="Kuwata A."/>
            <person name="Ogata H."/>
        </authorList>
    </citation>
    <scope>NUCLEOTIDE SEQUENCE [LARGE SCALE GENOMIC DNA]</scope>
</reference>
<feature type="compositionally biased region" description="Basic and acidic residues" evidence="1">
    <location>
        <begin position="77"/>
        <end position="92"/>
    </location>
</feature>
<name>A0A9W7FYR8_9STRA</name>
<evidence type="ECO:0000313" key="4">
    <source>
        <dbReference type="Proteomes" id="UP001165065"/>
    </source>
</evidence>
<proteinExistence type="predicted"/>
<feature type="compositionally biased region" description="Low complexity" evidence="1">
    <location>
        <begin position="30"/>
        <end position="41"/>
    </location>
</feature>